<feature type="compositionally biased region" description="Basic and acidic residues" evidence="2">
    <location>
        <begin position="235"/>
        <end position="246"/>
    </location>
</feature>
<gene>
    <name evidence="3" type="ORF">N656DRAFT_800499</name>
</gene>
<evidence type="ECO:0000313" key="4">
    <source>
        <dbReference type="Proteomes" id="UP001302812"/>
    </source>
</evidence>
<name>A0AAN6QJT8_9PEZI</name>
<proteinExistence type="inferred from homology"/>
<dbReference type="RefSeq" id="XP_064667494.1">
    <property type="nucleotide sequence ID" value="XM_064818019.1"/>
</dbReference>
<dbReference type="GO" id="GO:0005829">
    <property type="term" value="C:cytosol"/>
    <property type="evidence" value="ECO:0007669"/>
    <property type="project" value="TreeGrafter"/>
</dbReference>
<dbReference type="Proteomes" id="UP001302812">
    <property type="component" value="Unassembled WGS sequence"/>
</dbReference>
<sequence>MGTKFNSDADVDLDKPTIIEEECSEFIQHELPSYTLKELLSIAERTLGTAESTESQETTKVRHSLLQILAYLRCGERIREESGDQSSVVLALASIIERVIAPRVSLKPFKEGNAELPAAFDDDLKKALKQRLEHCQAVSGPGLAVLEALAKHVNANGVPLGDDDVLLTLLAFTDESQEWTSPDTATTARALLVHQFDINHNSLTKERFIGETVLRQYLRPLFSKSKPPSVTASGRKAEYPDTDSRGGHGSNIPDDSPRTKPWKYTDLRAITAAAWAVSEADDQLVAKLWPLFTPVLLTLVDDSSTPVRRLGLLILADFLTKIPNHILHNNGLGKLFEDAVFPTLAYLPSLTPTDESIQLLVPAYTVLLRLADKQPATTSHDGVRNGPKNRLLDKMLREGVFMAYFHAKEYISIVEVLCQQTALILNQMGIHAVKHLKDLIPMLSAIMADPFAPMGPATLLAAIQALQAVLANCWPRIPASPWQDEIINALVLCWLHLPSHDSEKNSAPPAATSQSLIEQELLTCSKMLAAVLKTGNIDLAEHVAPVIEKEPALAGLFPGQESPSPPPSAV</sequence>
<reference evidence="3" key="1">
    <citation type="journal article" date="2023" name="Mol. Phylogenet. Evol.">
        <title>Genome-scale phylogeny and comparative genomics of the fungal order Sordariales.</title>
        <authorList>
            <person name="Hensen N."/>
            <person name="Bonometti L."/>
            <person name="Westerberg I."/>
            <person name="Brannstrom I.O."/>
            <person name="Guillou S."/>
            <person name="Cros-Aarteil S."/>
            <person name="Calhoun S."/>
            <person name="Haridas S."/>
            <person name="Kuo A."/>
            <person name="Mondo S."/>
            <person name="Pangilinan J."/>
            <person name="Riley R."/>
            <person name="LaButti K."/>
            <person name="Andreopoulos B."/>
            <person name="Lipzen A."/>
            <person name="Chen C."/>
            <person name="Yan M."/>
            <person name="Daum C."/>
            <person name="Ng V."/>
            <person name="Clum A."/>
            <person name="Steindorff A."/>
            <person name="Ohm R.A."/>
            <person name="Martin F."/>
            <person name="Silar P."/>
            <person name="Natvig D.O."/>
            <person name="Lalanne C."/>
            <person name="Gautier V."/>
            <person name="Ament-Velasquez S.L."/>
            <person name="Kruys A."/>
            <person name="Hutchinson M.I."/>
            <person name="Powell A.J."/>
            <person name="Barry K."/>
            <person name="Miller A.N."/>
            <person name="Grigoriev I.V."/>
            <person name="Debuchy R."/>
            <person name="Gladieux P."/>
            <person name="Hiltunen Thoren M."/>
            <person name="Johannesson H."/>
        </authorList>
    </citation>
    <scope>NUCLEOTIDE SEQUENCE</scope>
    <source>
        <strain evidence="3">CBS 508.74</strain>
    </source>
</reference>
<dbReference type="GO" id="GO:0005634">
    <property type="term" value="C:nucleus"/>
    <property type="evidence" value="ECO:0007669"/>
    <property type="project" value="TreeGrafter"/>
</dbReference>
<evidence type="ECO:0000256" key="1">
    <source>
        <dbReference type="ARBA" id="ARBA00034736"/>
    </source>
</evidence>
<comment type="caution">
    <text evidence="3">The sequence shown here is derived from an EMBL/GenBank/DDBJ whole genome shotgun (WGS) entry which is preliminary data.</text>
</comment>
<protein>
    <submittedName>
        <fullName evidence="3">Uncharacterized protein</fullName>
    </submittedName>
</protein>
<dbReference type="InterPro" id="IPR018870">
    <property type="entry name" value="Tti2"/>
</dbReference>
<evidence type="ECO:0000256" key="2">
    <source>
        <dbReference type="SAM" id="MobiDB-lite"/>
    </source>
</evidence>
<dbReference type="SUPFAM" id="SSF48371">
    <property type="entry name" value="ARM repeat"/>
    <property type="match status" value="1"/>
</dbReference>
<dbReference type="InterPro" id="IPR016024">
    <property type="entry name" value="ARM-type_fold"/>
</dbReference>
<comment type="similarity">
    <text evidence="1">Belongs to the TTI2 family.</text>
</comment>
<organism evidence="3 4">
    <name type="scientific">Canariomyces notabilis</name>
    <dbReference type="NCBI Taxonomy" id="2074819"/>
    <lineage>
        <taxon>Eukaryota</taxon>
        <taxon>Fungi</taxon>
        <taxon>Dikarya</taxon>
        <taxon>Ascomycota</taxon>
        <taxon>Pezizomycotina</taxon>
        <taxon>Sordariomycetes</taxon>
        <taxon>Sordariomycetidae</taxon>
        <taxon>Sordariales</taxon>
        <taxon>Chaetomiaceae</taxon>
        <taxon>Canariomyces</taxon>
    </lineage>
</organism>
<feature type="region of interest" description="Disordered" evidence="2">
    <location>
        <begin position="225"/>
        <end position="259"/>
    </location>
</feature>
<dbReference type="EMBL" id="MU853353">
    <property type="protein sequence ID" value="KAK4109924.1"/>
    <property type="molecule type" value="Genomic_DNA"/>
</dbReference>
<dbReference type="AlphaFoldDB" id="A0AAN6QJT8"/>
<dbReference type="PANTHER" id="PTHR32226">
    <property type="entry name" value="TELO2-INTERACTING PROTEIN 2"/>
    <property type="match status" value="1"/>
</dbReference>
<evidence type="ECO:0000313" key="3">
    <source>
        <dbReference type="EMBL" id="KAK4109924.1"/>
    </source>
</evidence>
<dbReference type="GO" id="GO:0110078">
    <property type="term" value="C:TTT Hsp90 cochaperone complex"/>
    <property type="evidence" value="ECO:0007669"/>
    <property type="project" value="InterPro"/>
</dbReference>
<reference evidence="3" key="2">
    <citation type="submission" date="2023-05" db="EMBL/GenBank/DDBJ databases">
        <authorList>
            <consortium name="Lawrence Berkeley National Laboratory"/>
            <person name="Steindorff A."/>
            <person name="Hensen N."/>
            <person name="Bonometti L."/>
            <person name="Westerberg I."/>
            <person name="Brannstrom I.O."/>
            <person name="Guillou S."/>
            <person name="Cros-Aarteil S."/>
            <person name="Calhoun S."/>
            <person name="Haridas S."/>
            <person name="Kuo A."/>
            <person name="Mondo S."/>
            <person name="Pangilinan J."/>
            <person name="Riley R."/>
            <person name="Labutti K."/>
            <person name="Andreopoulos B."/>
            <person name="Lipzen A."/>
            <person name="Chen C."/>
            <person name="Yanf M."/>
            <person name="Daum C."/>
            <person name="Ng V."/>
            <person name="Clum A."/>
            <person name="Ohm R."/>
            <person name="Martin F."/>
            <person name="Silar P."/>
            <person name="Natvig D."/>
            <person name="Lalanne C."/>
            <person name="Gautier V."/>
            <person name="Ament-Velasquez S.L."/>
            <person name="Kruys A."/>
            <person name="Hutchinson M.I."/>
            <person name="Powell A.J."/>
            <person name="Barry K."/>
            <person name="Miller A.N."/>
            <person name="Grigoriev I.V."/>
            <person name="Debuchy R."/>
            <person name="Gladieux P."/>
            <person name="Thoren M.H."/>
            <person name="Johannesson H."/>
        </authorList>
    </citation>
    <scope>NUCLEOTIDE SEQUENCE</scope>
    <source>
        <strain evidence="3">CBS 508.74</strain>
    </source>
</reference>
<dbReference type="GeneID" id="89942144"/>
<dbReference type="PANTHER" id="PTHR32226:SF2">
    <property type="entry name" value="TELO2-INTERACTING PROTEIN 2"/>
    <property type="match status" value="1"/>
</dbReference>
<accession>A0AAN6QJT8</accession>
<dbReference type="Pfam" id="PF10521">
    <property type="entry name" value="Tti2"/>
    <property type="match status" value="1"/>
</dbReference>
<keyword evidence="4" id="KW-1185">Reference proteome</keyword>